<dbReference type="Proteomes" id="UP000306102">
    <property type="component" value="Unassembled WGS sequence"/>
</dbReference>
<dbReference type="Pfam" id="PF00011">
    <property type="entry name" value="HSP20"/>
    <property type="match status" value="1"/>
</dbReference>
<proteinExistence type="inferred from homology"/>
<feature type="compositionally biased region" description="Basic and acidic residues" evidence="3">
    <location>
        <begin position="111"/>
        <end position="121"/>
    </location>
</feature>
<name>A0A4S4E3Z5_CAMSN</name>
<feature type="domain" description="SHSP" evidence="4">
    <location>
        <begin position="1"/>
        <end position="88"/>
    </location>
</feature>
<dbReference type="PROSITE" id="PS01031">
    <property type="entry name" value="SHSP"/>
    <property type="match status" value="1"/>
</dbReference>
<dbReference type="EMBL" id="SDRB02007794">
    <property type="protein sequence ID" value="THG10652.1"/>
    <property type="molecule type" value="Genomic_DNA"/>
</dbReference>
<organism evidence="5 6">
    <name type="scientific">Camellia sinensis var. sinensis</name>
    <name type="common">China tea</name>
    <dbReference type="NCBI Taxonomy" id="542762"/>
    <lineage>
        <taxon>Eukaryota</taxon>
        <taxon>Viridiplantae</taxon>
        <taxon>Streptophyta</taxon>
        <taxon>Embryophyta</taxon>
        <taxon>Tracheophyta</taxon>
        <taxon>Spermatophyta</taxon>
        <taxon>Magnoliopsida</taxon>
        <taxon>eudicotyledons</taxon>
        <taxon>Gunneridae</taxon>
        <taxon>Pentapetalae</taxon>
        <taxon>asterids</taxon>
        <taxon>Ericales</taxon>
        <taxon>Theaceae</taxon>
        <taxon>Camellia</taxon>
    </lineage>
</organism>
<dbReference type="CDD" id="cd06464">
    <property type="entry name" value="ACD_sHsps-like"/>
    <property type="match status" value="1"/>
</dbReference>
<reference evidence="5 6" key="1">
    <citation type="journal article" date="2018" name="Proc. Natl. Acad. Sci. U.S.A.">
        <title>Draft genome sequence of Camellia sinensis var. sinensis provides insights into the evolution of the tea genome and tea quality.</title>
        <authorList>
            <person name="Wei C."/>
            <person name="Yang H."/>
            <person name="Wang S."/>
            <person name="Zhao J."/>
            <person name="Liu C."/>
            <person name="Gao L."/>
            <person name="Xia E."/>
            <person name="Lu Y."/>
            <person name="Tai Y."/>
            <person name="She G."/>
            <person name="Sun J."/>
            <person name="Cao H."/>
            <person name="Tong W."/>
            <person name="Gao Q."/>
            <person name="Li Y."/>
            <person name="Deng W."/>
            <person name="Jiang X."/>
            <person name="Wang W."/>
            <person name="Chen Q."/>
            <person name="Zhang S."/>
            <person name="Li H."/>
            <person name="Wu J."/>
            <person name="Wang P."/>
            <person name="Li P."/>
            <person name="Shi C."/>
            <person name="Zheng F."/>
            <person name="Jian J."/>
            <person name="Huang B."/>
            <person name="Shan D."/>
            <person name="Shi M."/>
            <person name="Fang C."/>
            <person name="Yue Y."/>
            <person name="Li F."/>
            <person name="Li D."/>
            <person name="Wei S."/>
            <person name="Han B."/>
            <person name="Jiang C."/>
            <person name="Yin Y."/>
            <person name="Xia T."/>
            <person name="Zhang Z."/>
            <person name="Bennetzen J.L."/>
            <person name="Zhao S."/>
            <person name="Wan X."/>
        </authorList>
    </citation>
    <scope>NUCLEOTIDE SEQUENCE [LARGE SCALE GENOMIC DNA]</scope>
    <source>
        <strain evidence="6">cv. Shuchazao</strain>
        <tissue evidence="5">Leaf</tissue>
    </source>
</reference>
<evidence type="ECO:0000256" key="2">
    <source>
        <dbReference type="RuleBase" id="RU003616"/>
    </source>
</evidence>
<comment type="caution">
    <text evidence="5">The sequence shown here is derived from an EMBL/GenBank/DDBJ whole genome shotgun (WGS) entry which is preliminary data.</text>
</comment>
<dbReference type="InterPro" id="IPR002068">
    <property type="entry name" value="A-crystallin/Hsp20_dom"/>
</dbReference>
<dbReference type="Gene3D" id="2.60.40.790">
    <property type="match status" value="1"/>
</dbReference>
<feature type="region of interest" description="Disordered" evidence="3">
    <location>
        <begin position="111"/>
        <end position="146"/>
    </location>
</feature>
<gene>
    <name evidence="5" type="ORF">TEA_026688</name>
</gene>
<evidence type="ECO:0000256" key="1">
    <source>
        <dbReference type="PROSITE-ProRule" id="PRU00285"/>
    </source>
</evidence>
<dbReference type="AlphaFoldDB" id="A0A4S4E3Z5"/>
<dbReference type="InterPro" id="IPR008978">
    <property type="entry name" value="HSP20-like_chaperone"/>
</dbReference>
<protein>
    <recommendedName>
        <fullName evidence="4">SHSP domain-containing protein</fullName>
    </recommendedName>
</protein>
<sequence length="175" mass="20362">MKVKVNEDGAWIVASGERPVQETVMVAKEVYKKEIKMRGFRKAFKIPDGTILDKIKAGFDEEELVLTISMPKLVKGIHGIRIEEVKEEEAARGSFKSLQITANRVDERETLQQEEYREPERQNTTQDVIEPKERERKRKRRTSVTNQLKQALHLRKGPSNVFLSWQQDQPFLCLL</sequence>
<comment type="similarity">
    <text evidence="1 2">Belongs to the small heat shock protein (HSP20) family.</text>
</comment>
<evidence type="ECO:0000256" key="3">
    <source>
        <dbReference type="SAM" id="MobiDB-lite"/>
    </source>
</evidence>
<keyword evidence="6" id="KW-1185">Reference proteome</keyword>
<dbReference type="SUPFAM" id="SSF49764">
    <property type="entry name" value="HSP20-like chaperones"/>
    <property type="match status" value="1"/>
</dbReference>
<evidence type="ECO:0000313" key="5">
    <source>
        <dbReference type="EMBL" id="THG10652.1"/>
    </source>
</evidence>
<dbReference type="STRING" id="542762.A0A4S4E3Z5"/>
<evidence type="ECO:0000313" key="6">
    <source>
        <dbReference type="Proteomes" id="UP000306102"/>
    </source>
</evidence>
<evidence type="ECO:0000259" key="4">
    <source>
        <dbReference type="PROSITE" id="PS01031"/>
    </source>
</evidence>
<accession>A0A4S4E3Z5</accession>